<feature type="compositionally biased region" description="Low complexity" evidence="2">
    <location>
        <begin position="1086"/>
        <end position="1095"/>
    </location>
</feature>
<feature type="compositionally biased region" description="Polar residues" evidence="2">
    <location>
        <begin position="2393"/>
        <end position="2404"/>
    </location>
</feature>
<feature type="compositionally biased region" description="Basic and acidic residues" evidence="2">
    <location>
        <begin position="5044"/>
        <end position="5055"/>
    </location>
</feature>
<feature type="region of interest" description="Disordered" evidence="2">
    <location>
        <begin position="2021"/>
        <end position="2057"/>
    </location>
</feature>
<feature type="compositionally biased region" description="Low complexity" evidence="2">
    <location>
        <begin position="2136"/>
        <end position="2145"/>
    </location>
</feature>
<feature type="compositionally biased region" description="Polar residues" evidence="2">
    <location>
        <begin position="4857"/>
        <end position="4866"/>
    </location>
</feature>
<feature type="region of interest" description="Disordered" evidence="2">
    <location>
        <begin position="4997"/>
        <end position="5057"/>
    </location>
</feature>
<evidence type="ECO:0000256" key="1">
    <source>
        <dbReference type="SAM" id="Coils"/>
    </source>
</evidence>
<feature type="compositionally biased region" description="Low complexity" evidence="2">
    <location>
        <begin position="2255"/>
        <end position="2273"/>
    </location>
</feature>
<feature type="coiled-coil region" evidence="1">
    <location>
        <begin position="887"/>
        <end position="928"/>
    </location>
</feature>
<feature type="region of interest" description="Disordered" evidence="2">
    <location>
        <begin position="2719"/>
        <end position="2743"/>
    </location>
</feature>
<dbReference type="EMBL" id="BRXU01000029">
    <property type="protein sequence ID" value="GLC59704.1"/>
    <property type="molecule type" value="Genomic_DNA"/>
</dbReference>
<dbReference type="GO" id="GO:0051880">
    <property type="term" value="F:G-quadruplex DNA binding"/>
    <property type="evidence" value="ECO:0007669"/>
    <property type="project" value="TreeGrafter"/>
</dbReference>
<feature type="region of interest" description="Disordered" evidence="2">
    <location>
        <begin position="227"/>
        <end position="256"/>
    </location>
</feature>
<feature type="coiled-coil region" evidence="1">
    <location>
        <begin position="3074"/>
        <end position="3162"/>
    </location>
</feature>
<feature type="coiled-coil region" evidence="1">
    <location>
        <begin position="3940"/>
        <end position="3967"/>
    </location>
</feature>
<feature type="coiled-coil region" evidence="1">
    <location>
        <begin position="70"/>
        <end position="172"/>
    </location>
</feature>
<feature type="compositionally biased region" description="Polar residues" evidence="2">
    <location>
        <begin position="2729"/>
        <end position="2743"/>
    </location>
</feature>
<feature type="compositionally biased region" description="Polar residues" evidence="2">
    <location>
        <begin position="1377"/>
        <end position="1391"/>
    </location>
</feature>
<dbReference type="GO" id="GO:0006302">
    <property type="term" value="P:double-strand break repair"/>
    <property type="evidence" value="ECO:0007669"/>
    <property type="project" value="TreeGrafter"/>
</dbReference>
<feature type="region of interest" description="Disordered" evidence="2">
    <location>
        <begin position="4693"/>
        <end position="4713"/>
    </location>
</feature>
<feature type="coiled-coil region" evidence="1">
    <location>
        <begin position="4002"/>
        <end position="4124"/>
    </location>
</feature>
<feature type="region of interest" description="Disordered" evidence="2">
    <location>
        <begin position="2384"/>
        <end position="2458"/>
    </location>
</feature>
<feature type="compositionally biased region" description="Polar residues" evidence="2">
    <location>
        <begin position="1481"/>
        <end position="1490"/>
    </location>
</feature>
<feature type="coiled-coil region" evidence="1">
    <location>
        <begin position="3427"/>
        <end position="3475"/>
    </location>
</feature>
<dbReference type="GO" id="GO:0043047">
    <property type="term" value="F:single-stranded telomeric DNA binding"/>
    <property type="evidence" value="ECO:0007669"/>
    <property type="project" value="TreeGrafter"/>
</dbReference>
<feature type="coiled-coil region" evidence="1">
    <location>
        <begin position="3734"/>
        <end position="3761"/>
    </location>
</feature>
<feature type="compositionally biased region" description="Polar residues" evidence="2">
    <location>
        <begin position="2309"/>
        <end position="2318"/>
    </location>
</feature>
<comment type="caution">
    <text evidence="3">The sequence shown here is derived from an EMBL/GenBank/DDBJ whole genome shotgun (WGS) entry which is preliminary data.</text>
</comment>
<feature type="compositionally biased region" description="Polar residues" evidence="2">
    <location>
        <begin position="1120"/>
        <end position="1133"/>
    </location>
</feature>
<dbReference type="PANTHER" id="PTHR18867:SF12">
    <property type="entry name" value="DNA REPAIR PROTEIN RAD50"/>
    <property type="match status" value="1"/>
</dbReference>
<feature type="coiled-coil region" evidence="1">
    <location>
        <begin position="788"/>
        <end position="819"/>
    </location>
</feature>
<feature type="coiled-coil region" evidence="1">
    <location>
        <begin position="528"/>
        <end position="555"/>
    </location>
</feature>
<dbReference type="GO" id="GO:0003691">
    <property type="term" value="F:double-stranded telomeric DNA binding"/>
    <property type="evidence" value="ECO:0007669"/>
    <property type="project" value="TreeGrafter"/>
</dbReference>
<proteinExistence type="predicted"/>
<feature type="compositionally biased region" description="Low complexity" evidence="2">
    <location>
        <begin position="4869"/>
        <end position="4878"/>
    </location>
</feature>
<feature type="region of interest" description="Disordered" evidence="2">
    <location>
        <begin position="2805"/>
        <end position="2828"/>
    </location>
</feature>
<feature type="region of interest" description="Disordered" evidence="2">
    <location>
        <begin position="4770"/>
        <end position="4805"/>
    </location>
</feature>
<feature type="region of interest" description="Disordered" evidence="2">
    <location>
        <begin position="5069"/>
        <end position="5103"/>
    </location>
</feature>
<dbReference type="PANTHER" id="PTHR18867">
    <property type="entry name" value="RAD50"/>
    <property type="match status" value="1"/>
</dbReference>
<reference evidence="3 4" key="1">
    <citation type="journal article" date="2023" name="Commun. Biol.">
        <title>Reorganization of the ancestral sex-determining regions during the evolution of trioecy in Pleodorina starrii.</title>
        <authorList>
            <person name="Takahashi K."/>
            <person name="Suzuki S."/>
            <person name="Kawai-Toyooka H."/>
            <person name="Yamamoto K."/>
            <person name="Hamaji T."/>
            <person name="Ootsuki R."/>
            <person name="Yamaguchi H."/>
            <person name="Kawachi M."/>
            <person name="Higashiyama T."/>
            <person name="Nozaki H."/>
        </authorList>
    </citation>
    <scope>NUCLEOTIDE SEQUENCE [LARGE SCALE GENOMIC DNA]</scope>
    <source>
        <strain evidence="3 4">NIES-4479</strain>
    </source>
</reference>
<feature type="coiled-coil region" evidence="1">
    <location>
        <begin position="4172"/>
        <end position="4199"/>
    </location>
</feature>
<feature type="region of interest" description="Disordered" evidence="2">
    <location>
        <begin position="1077"/>
        <end position="1190"/>
    </location>
</feature>
<feature type="compositionally biased region" description="Basic and acidic residues" evidence="2">
    <location>
        <begin position="1462"/>
        <end position="1471"/>
    </location>
</feature>
<feature type="region of interest" description="Disordered" evidence="2">
    <location>
        <begin position="1243"/>
        <end position="1273"/>
    </location>
</feature>
<feature type="coiled-coil region" evidence="1">
    <location>
        <begin position="3503"/>
        <end position="3537"/>
    </location>
</feature>
<feature type="coiled-coil region" evidence="1">
    <location>
        <begin position="1829"/>
        <end position="1884"/>
    </location>
</feature>
<feature type="compositionally biased region" description="Polar residues" evidence="2">
    <location>
        <begin position="604"/>
        <end position="619"/>
    </location>
</feature>
<feature type="compositionally biased region" description="Basic and acidic residues" evidence="2">
    <location>
        <begin position="227"/>
        <end position="239"/>
    </location>
</feature>
<feature type="region of interest" description="Disordered" evidence="2">
    <location>
        <begin position="4854"/>
        <end position="4880"/>
    </location>
</feature>
<accession>A0A9W6BWV0</accession>
<feature type="region of interest" description="Disordered" evidence="2">
    <location>
        <begin position="2479"/>
        <end position="2515"/>
    </location>
</feature>
<organism evidence="3 4">
    <name type="scientific">Pleodorina starrii</name>
    <dbReference type="NCBI Taxonomy" id="330485"/>
    <lineage>
        <taxon>Eukaryota</taxon>
        <taxon>Viridiplantae</taxon>
        <taxon>Chlorophyta</taxon>
        <taxon>core chlorophytes</taxon>
        <taxon>Chlorophyceae</taxon>
        <taxon>CS clade</taxon>
        <taxon>Chlamydomonadales</taxon>
        <taxon>Volvocaceae</taxon>
        <taxon>Pleodorina</taxon>
    </lineage>
</organism>
<feature type="compositionally biased region" description="Basic and acidic residues" evidence="2">
    <location>
        <begin position="1979"/>
        <end position="1988"/>
    </location>
</feature>
<feature type="region of interest" description="Disordered" evidence="2">
    <location>
        <begin position="1313"/>
        <end position="1526"/>
    </location>
</feature>
<keyword evidence="1" id="KW-0175">Coiled coil</keyword>
<feature type="region of interest" description="Disordered" evidence="2">
    <location>
        <begin position="597"/>
        <end position="619"/>
    </location>
</feature>
<protein>
    <submittedName>
        <fullName evidence="3">Uncharacterized protein</fullName>
    </submittedName>
</protein>
<feature type="coiled-coil region" evidence="1">
    <location>
        <begin position="3568"/>
        <end position="3653"/>
    </location>
</feature>
<feature type="region of interest" description="Disordered" evidence="2">
    <location>
        <begin position="1281"/>
        <end position="1300"/>
    </location>
</feature>
<evidence type="ECO:0000313" key="4">
    <source>
        <dbReference type="Proteomes" id="UP001165080"/>
    </source>
</evidence>
<dbReference type="GO" id="GO:0007004">
    <property type="term" value="P:telomere maintenance via telomerase"/>
    <property type="evidence" value="ECO:0007669"/>
    <property type="project" value="TreeGrafter"/>
</dbReference>
<feature type="coiled-coil region" evidence="1">
    <location>
        <begin position="413"/>
        <end position="440"/>
    </location>
</feature>
<feature type="region of interest" description="Disordered" evidence="2">
    <location>
        <begin position="4920"/>
        <end position="4950"/>
    </location>
</feature>
<feature type="compositionally biased region" description="Low complexity" evidence="2">
    <location>
        <begin position="1989"/>
        <end position="1999"/>
    </location>
</feature>
<feature type="region of interest" description="Disordered" evidence="2">
    <location>
        <begin position="2070"/>
        <end position="2337"/>
    </location>
</feature>
<feature type="compositionally biased region" description="Basic and acidic residues" evidence="2">
    <location>
        <begin position="2200"/>
        <end position="2212"/>
    </location>
</feature>
<dbReference type="GO" id="GO:0000794">
    <property type="term" value="C:condensed nuclear chromosome"/>
    <property type="evidence" value="ECO:0007669"/>
    <property type="project" value="TreeGrafter"/>
</dbReference>
<feature type="coiled-coil region" evidence="1">
    <location>
        <begin position="1532"/>
        <end position="1733"/>
    </location>
</feature>
<dbReference type="GO" id="GO:0000722">
    <property type="term" value="P:telomere maintenance via recombination"/>
    <property type="evidence" value="ECO:0007669"/>
    <property type="project" value="TreeGrafter"/>
</dbReference>
<feature type="compositionally biased region" description="Low complexity" evidence="2">
    <location>
        <begin position="1254"/>
        <end position="1263"/>
    </location>
</feature>
<dbReference type="GO" id="GO:0030870">
    <property type="term" value="C:Mre11 complex"/>
    <property type="evidence" value="ECO:0007669"/>
    <property type="project" value="TreeGrafter"/>
</dbReference>
<feature type="coiled-coil region" evidence="1">
    <location>
        <begin position="4306"/>
        <end position="4368"/>
    </location>
</feature>
<feature type="compositionally biased region" description="Low complexity" evidence="2">
    <location>
        <begin position="1503"/>
        <end position="1512"/>
    </location>
</feature>
<dbReference type="GO" id="GO:0070192">
    <property type="term" value="P:chromosome organization involved in meiotic cell cycle"/>
    <property type="evidence" value="ECO:0007669"/>
    <property type="project" value="TreeGrafter"/>
</dbReference>
<feature type="compositionally biased region" description="Low complexity" evidence="2">
    <location>
        <begin position="2405"/>
        <end position="2422"/>
    </location>
</feature>
<feature type="region of interest" description="Disordered" evidence="2">
    <location>
        <begin position="1973"/>
        <end position="2007"/>
    </location>
</feature>
<name>A0A9W6BWV0_9CHLO</name>
<dbReference type="Proteomes" id="UP001165080">
    <property type="component" value="Unassembled WGS sequence"/>
</dbReference>
<gene>
    <name evidence="3" type="primary">PLESTBF000739</name>
    <name evidence="3" type="ORF">PLESTB_001524700</name>
</gene>
<evidence type="ECO:0000313" key="3">
    <source>
        <dbReference type="EMBL" id="GLC59704.1"/>
    </source>
</evidence>
<feature type="compositionally biased region" description="Low complexity" evidence="2">
    <location>
        <begin position="4775"/>
        <end position="4799"/>
    </location>
</feature>
<evidence type="ECO:0000256" key="2">
    <source>
        <dbReference type="SAM" id="MobiDB-lite"/>
    </source>
</evidence>
<keyword evidence="4" id="KW-1185">Reference proteome</keyword>
<sequence length="5616" mass="594820">MAAATTSAAARFRVRAAEAAKSALQVYDNAAKQAATAAQATTQALEMQILAEQHSAAGNLPQALDAIRQANRLRDESSEAARMSRQLQQEYMRHRREAQEAHAQADAAMRHAYAMEREALKTSSEAAERQHAMWKDRHERLARQAEDLRAQAASLDAEADAAVARAEQAQLQADAEMAAGNYDLGNALMQEAVRSQEQAGYSRAQAAAARDALQRLIPDLQTARERMEGAGRDVEELRQRQAHLQDATAKQRTDRVQEEAEELAALCAAAEGAAAMHEDLVRVYQERLAGDRQRYEKLSSEGKAAEADALAVHITTWEELLDAARKNFDTSCTDAKAMRSRLSELSKADVSRDPAEVLEEGSEDFQQLRGAKDKEELATQAVAILTRGLVSTTLPDAPVEGTGAASDGLLLQTEMHRQRIARLAQQMEKERQRLEDGTASTHVDGQTPGDETEALLDSMAVSHLVGTLETTRLLQLWKQRSEQAAASAEEMRKTWAALEQDASAKADEAVRLKEQALALEMAGRTEEAASTMAQAEKLHRVAEQLRAQADKAKVVLLARETAAENAQAQTRSLVQGLYDVEHAAGRLQSELGLRGLHSGELNEPSAQVGSSSVGGDTTQRPLRVAMPTKDQTATVMVASPGMSRSSSTAASSTYPASLVNTAGFAGHGRAKGDEDPVATSYTGFAAATVPRAQVPSSRPLGQITPASDDDWLALGSSQPQIAETISNKDDIQLHDARLARIIKELQSHADADAPNIPIHRWEGHAALLLALQGPGYNEEAVLALSNNVAELQEQLRDCAGAAEAERQREEQRKNRLQELLAALPSGVDPSVAHVVERTARRCSAAAAASKVTEDAMELQAKCQGSLVAGISSYRRALANQRTAAEGARAAEAEAASLELQAQGAQAEEADLSQQVGALQSQLAAYEAQGATGQALTTRFELQRVQNKHATAVARVSQLGGAYKVAQQRAEDARKKASDGDGALPVNADADVEALLQRHADCMSHAQQCLDATRRLSQVADAEPTPYLSPAGSFTSRASNFTSNDVSKDRCRLKAKCSARVGTMLKRCVLQAYQAARPGGALDDRGSSSSGISREGASWEHQPPLGRLTAPGNPSGGRAEQPTTNDSAPSTSSEPLMRPRPTIISIVRPAGTTQLPQDPSDLLRVGSGAQASGGNGSADLSGQASVGWSSGGARGQPVLDLTGGRLSGADLSGRSAASSGLAATLPASSSPFLSAGQPTLAFSGGGKTGLSDDTAGPAAPSTAAGGPGGGLLGALEGLRAQRNNLFPSGDPHPYNEPEEIQGPLGSLQALLSGRPTAASRPKHSDGAQAAKPEDPGGLSGPALNLGNLAGGAAGRHSLSGERASQSDPDNPADGFGQRNLSSGRTPQFSLGNQPAEGAGQRSLSGESEADGREQHNYSGERAPQSSDEARPSATSLLEAILGQKAATTSGVPSWPSRGQADGGDGRGAEQDRAAIFGGGSQWGQVTASIASSGHDARRAGKGEAGSAPGPDGPLSGGLGLAAGPSPSAGSALLAELESLRARHQQQLSGLSTQQAFTGAGTLSAGGPAAMTELEDQLREAEEELRVARVQQERLRDASPAEVQASHDTLQSLEDRVAMLRQALEACSELSTSAVSVERTRWELDLVDQEARQCENALAELAKAAEMCNTAVREIQLQMFGAEGEAKASLQRSLVELQAERDDIAQRQQRTQREAQHVQGRRQQLQEQLAAQQAAVKSREECMQQAHKAATAASDTMAWGAKLTEARAELRRLEAPIQELQSKAKAASDAAQTMTTAASQHRAQATGLARQAAQQREDARRFAANGQRPEADSAQAMADSLQQQADGLLAQATRMEDDALRLKSEAEELEQAASHARQRIAAQAEVVQQVAKAHQLSAAALQWNRTAAVKLRDALQKQTLATEQQLELAKVEQQLAVMETQMSGSGDEDTVRPDEMASHMIHVVRAKQTVSRLRAAVQEAKQQEDQDREAATAASRQAMQAEGERTLLEPRIKELELQAQASFRGAPFTGMPSSDDDDHPRVGSRPRSAGSGVDKSAHGAWKKALTATLGTSTLLGGRRGSRTGGAEDAQPRLASVPQIPADGSGGPTRVAVSILPRSSRTDLDDPRAAASDRVQLPAASNAAALGDAAHDSQPQQRRVGGGATLVRSATARTADEGPASPTGSARREQFVRGVHSSSWSPDGKEYGGARRMTADSDGDAQGNAHVITGGSAAAAGGGAVGSPPPGRLGTIANNHQPPISGVSSPVGSVAGAPGARFEWSARGARSQGPSRVMPTGGDNDGVGGDARFERSPTQPSSPSAVNRARSMRAPGPQVQAEESGISFMRMAAFRSPERVEPNPDDGSADSLLDKVADKSLKPLSHVKITNAAGKPVAQPYQNRDSSTSLETGVRGTSTTGSTGARPSGVTADDAQSDGGFGNALRGGFDEEEQAADTTLEPDTKMFRSMKQRVQDLEARALQLRRQGDTARTAAGILSQKQAQRRADNSAVADSDEGQQEAVQAHGDAMIRMKEAEGSLCYKQADLLEEEAAACREALQYSIVDWHSRQEMKRLEERCAALAERAKSRATEAQGFEADAADASECVMLATSRAGRTSRSYVATLEEQQVARFIEEQQDRLRVARQRAADVRSEAAQINNVAKGIAARKLLAEKKAVCNKALYLSAVELADSYEHATKILAHMQQVRLHGSKAAADAIAERVQQLKSDGAAAADQSGKSRLRNSTRPGQQQMEVLNAISRMSMEVEGAIQQCLDEVTGETSDALTVHRRRIDQISALVQLYQTSYDCGDHLVDDTAAPSAAGEPRKPQPPSDAAKRAAHITATQDAIHDLDRACGIASELRKLCLEASGAHAGLFELRAEPSAVRSQLLGQKNAAHELDGEDLHAHKQRLALLDIEIPLARDQLSAALQVLEYRQAAAQLSEAQGDLQYASAVAADDASGLEGTTAVHRENMAITHRHMNTVLHEARVFSANGNVLQAAAAEEAAQKLAKEALAIETTVAALVQETQLKRDEQVLARAAAEELQHVGDGSLELVGLLLRILSLQHEARAVSRRVGVLDGEQVRLEQESASLKSQADSASKQAEQLEHQSLQCRTNLKFAAADAHLAESKQFRASAQELTNAAAAAEQAAKKSARELKNLCQRRKQLLREVHLLHKAAEHMQGALSCMRDKHHLVRKLRDAEYQRRRAQQSVEPGRSSSPGPVAEVDVLQTQVEASIATIKHHLASKTSYVMAADHIHLAGSSLERETSCASQAEAAMQDIMKARTAGATTGAKPAVSLLVNGLTGDGSSSLTLLAANSELAAAVLQRCRSEDKGLSSAPASAEVHSVGGQLQQAELRYRCLRGSQAVLEAIAAEAERASEARCLQVDLSDQAAVLVANLAAKILEAEACANEAASLDAVVRANAAVLDEDDEENLKAKLMLNALLQRAESYRNEALLLQGRIKELEDQERAAGAKAAELEASLGRYQDSHRHALEALDLTERISQTRGQDAALRAQAQALSAEVEQLEHEAKGMENKTAQLRQQLTNASHTACSEDVANLMVVVQHIDSKLAVHRQLLQQRNAELESNRAEYERLAVDIACMTQRAEHVLHASETQEHVRQAAARVAELQSDLSAALIAREQCERILDELRQQYAQQVSAGAGGHAVASELDTPASLAAARQSQQVASTQAAIGLAEQMLETHLQRVEVLQVAIAAWEAAKQRQEALLRHQEQLMQQDGWRSTLEQQRAELRKAAAAHAEKAQQLRASVDKSSSGTAMLLATGADGAERLTGQSSQASDALSTVRSQAATIRAASDAAGQHARAEAEDALAARAAALADDVDQEIERLAAASKLVQPMHERLVLTTNAAMSVARLQLVCVGVCADQGGELTTMHDALASVSGLAGKIQGLLEAAERHTRAGHNREAAAARGQATAVQDALQQELKIVRECRQRLSELASKMQDAKQELLLADKRMARVTRSAAAVQSVTEYVHRACEIRYERGERQWGILQLLRQAADAAERAETARRELKASEAAEKQLVQAGKLDSAVVVGRAIAELHRSVTEAEAERRLLDAQAVQDANACGSEIAAAGLYMDLADLTVKLLQCMDELESHQDEYEQLQESVETARRSQSAAETLLHHRRGEMRNLTGRIDAQRLESQLLRKTGNEAQALVRLDAANMLASQLAEIAEDVMRLEARCDSTEQKQTLLASLYAKSEARMGLLSHLARLSSAAIGHLLDARDAHDNHSSHQREAALAAVDLNKEEEALSVADGRVQELRETLAQLSSPTHSPDGLLADSEDVEDPEKVQLALKTTQAELMLAHRRRAEAERQMLATRARVAQAELAAQSSQLRITKARQRAEDAQQLAETIRELLSGSMALTIDFSVLQGVIGAAHSVSSEPTSPGGASHAAAAADANYQHGVLAAAQLHSVTLQALAEAAAKFIQALECAATAEQRRGDALSFTQAAQATREAAQRQQGAAEELRAVADNIGMVRQLCQLTGRRIGSSGGGARGMETQRSSYGGQAPPVSAGLPAAAFAEQDAAAAAGLELERLQHEAAYQEANAAQERKLVACLQVQQKFLRLAAESLLEMARFGVGAELNAGPRMTTAEAASLLAACTQLSEQHGATLMLAPALDRCKQAEDFLKASLECVQEAQQLRDKAIADRLAVIADSGAAALELPSPVMLAAALVSSSGGAHSPRQSLSAGGGVLPPGPDDMEAMAAARMAEYHHLLADEEQMLLQVQELDKAAAACLEDGNAHVAAFAARWADVTRPDDQVSCSSKSPSRSKAGSRGAPSHRSGASRAGGGHAAIQPSIEVPSSLLAQFHSAPPLQSVSSLLEAVAALSADVGQAYAEGALDATTDSETSSEQPDAAARLRGGASARKHARIDIDRRAFDIDEDLVAMAAATVARAKAAAAVLAMKASSALEDRRPAPDQYAQPATPRRRKEGLKDEPCLASAAAAARPASRGAPCAARAAASRDGSVTTPRLNSAAALESGVKSTRLGSHQGARAAATVDDTALASPSGRSTARHHGNPSRTMQRPATSDIRDTSPPDVQRRAGTGHIQHATLGLHAAQPRPVHAPVSVSAGQGGDAHTTGQPSLPRVPLPDELDPATAAALQGLWTTAALHYQRAQHMHDCSLQQAERQWQRCQAQLQMLQAEELKARASGRLSEADAVTAASAKWQQRGAHLDAAMRRHRVEVGRHKALSYRATIMVERVQMAVAAAAAAGGAGVAATIAASAAAQADGGALQRLLPRLPGSMLAGCGVVLSLERLQGELVQQVAALHASAAGLNQQSQRLFAKASRRSSKLKVRLGAIEDAASHALAIAKSQSAAEQSAALGERAVELAAHARTVQELAERLSSDATHCAHVLERLQRGSEQELAAQQALVQATDLLLCEVMQAVVRGERGARVGLVADCGSMSAARSSDEVPAGDFDGLLQVRHLPGACLSAARALVRRGEDLAQDAARTVQTAKEQLELRMGAFARHMDEAGAALAAITTTWSAQTDSLRTQVDAAALCVTRARAKVAAQRAANDAAAAEKYSRAAEGWSKQVEKLRREEMVTSAATEEMASRGKALASLGGRLRPIQDALDEYLDEQLEAWAAAALSRIQPRGLAG</sequence>